<evidence type="ECO:0008006" key="6">
    <source>
        <dbReference type="Google" id="ProtNLM"/>
    </source>
</evidence>
<evidence type="ECO:0000256" key="1">
    <source>
        <dbReference type="SAM" id="MobiDB-lite"/>
    </source>
</evidence>
<evidence type="ECO:0000259" key="2">
    <source>
        <dbReference type="Pfam" id="PF01471"/>
    </source>
</evidence>
<dbReference type="PANTHER" id="PTHR21666:SF270">
    <property type="entry name" value="MUREIN HYDROLASE ACTIVATOR ENVC"/>
    <property type="match status" value="1"/>
</dbReference>
<accession>A0A1A6XWD1</accession>
<evidence type="ECO:0000259" key="3">
    <source>
        <dbReference type="Pfam" id="PF01551"/>
    </source>
</evidence>
<dbReference type="InterPro" id="IPR036365">
    <property type="entry name" value="PGBD-like_sf"/>
</dbReference>
<dbReference type="AlphaFoldDB" id="A0A1A6XWD1"/>
<dbReference type="InterPro" id="IPR050570">
    <property type="entry name" value="Cell_wall_metabolism_enzyme"/>
</dbReference>
<evidence type="ECO:0000313" key="4">
    <source>
        <dbReference type="EMBL" id="OBU66869.1"/>
    </source>
</evidence>
<dbReference type="CDD" id="cd12797">
    <property type="entry name" value="M23_peptidase"/>
    <property type="match status" value="1"/>
</dbReference>
<comment type="caution">
    <text evidence="4">The sequence shown here is derived from an EMBL/GenBank/DDBJ whole genome shotgun (WGS) entry which is preliminary data.</text>
</comment>
<reference evidence="4 5" key="1">
    <citation type="submission" date="2016-05" db="EMBL/GenBank/DDBJ databases">
        <title>Draft Genome Sequences of Stenotrophomonas maltophilia Strains Sm32COP, Sm41DVV, Sm46PAILV, SmF3, SmF22, SmSOFb1 and SmCVFa1, Isolated from Different Manures, in France.</title>
        <authorList>
            <person name="Nazaret S."/>
            <person name="Bodilis J."/>
        </authorList>
    </citation>
    <scope>NUCLEOTIDE SEQUENCE [LARGE SCALE GENOMIC DNA]</scope>
    <source>
        <strain evidence="4 5">Sm46PAILV</strain>
    </source>
</reference>
<dbReference type="SUPFAM" id="SSF47090">
    <property type="entry name" value="PGBD-like"/>
    <property type="match status" value="2"/>
</dbReference>
<sequence length="453" mass="48126">MTGKPYETLAGMNDRELATSFTQYWQGKYSAIEIADRGITASAPLPGAQPRPSALADGVLQRGERGDEVRSLQESLNQLGARDAQGNTLETNSGIYGKNTQDAVRSFQQANALEPTGRADEATREAIKAQLALPQNERNAIERPAPPARGEGATWPAPGNDRINAADKAGEGRGEFGTHRSGGRKHGGVDIQGDVGDPIVAFAGGRVTVTPNNGAAGNTVRITHDDGSMTKYFHLDEISVRNNQRIEAGQPIGTMGRTGNTPKHGDTHLHFELWRDGRKVDPLPELRAAGHGATEHSGGKSNDEQTLRAGARGPAVAELQEQLSRLGYKDAQGHPLARDGVFGDATRHALEDMQRAQGLKVDGVFGPQSRAALQSHAPAHADEAHAKPAAQDSGSFVDRMLNAARNGDGASVQKAISDFTSTLSQPWAKQAQEPVAQAQQAQDAARNASDPQR</sequence>
<dbReference type="SUPFAM" id="SSF51261">
    <property type="entry name" value="Duplicated hybrid motif"/>
    <property type="match status" value="1"/>
</dbReference>
<dbReference type="Proteomes" id="UP000092256">
    <property type="component" value="Unassembled WGS sequence"/>
</dbReference>
<dbReference type="Pfam" id="PF01551">
    <property type="entry name" value="Peptidase_M23"/>
    <property type="match status" value="1"/>
</dbReference>
<feature type="region of interest" description="Disordered" evidence="1">
    <location>
        <begin position="170"/>
        <end position="191"/>
    </location>
</feature>
<dbReference type="Gene3D" id="2.70.70.10">
    <property type="entry name" value="Glucose Permease (Domain IIA)"/>
    <property type="match status" value="1"/>
</dbReference>
<dbReference type="GO" id="GO:0004222">
    <property type="term" value="F:metalloendopeptidase activity"/>
    <property type="evidence" value="ECO:0007669"/>
    <property type="project" value="TreeGrafter"/>
</dbReference>
<feature type="domain" description="Peptidoglycan binding-like" evidence="2">
    <location>
        <begin position="312"/>
        <end position="373"/>
    </location>
</feature>
<organism evidence="4 5">
    <name type="scientific">Stenotrophomonas maltophilia</name>
    <name type="common">Pseudomonas maltophilia</name>
    <name type="synonym">Xanthomonas maltophilia</name>
    <dbReference type="NCBI Taxonomy" id="40324"/>
    <lineage>
        <taxon>Bacteria</taxon>
        <taxon>Pseudomonadati</taxon>
        <taxon>Pseudomonadota</taxon>
        <taxon>Gammaproteobacteria</taxon>
        <taxon>Lysobacterales</taxon>
        <taxon>Lysobacteraceae</taxon>
        <taxon>Stenotrophomonas</taxon>
        <taxon>Stenotrophomonas maltophilia group</taxon>
    </lineage>
</organism>
<dbReference type="InterPro" id="IPR036366">
    <property type="entry name" value="PGBDSf"/>
</dbReference>
<proteinExistence type="predicted"/>
<dbReference type="EMBL" id="LYVJ01000007">
    <property type="protein sequence ID" value="OBU66869.1"/>
    <property type="molecule type" value="Genomic_DNA"/>
</dbReference>
<feature type="domain" description="Peptidoglycan binding-like" evidence="2">
    <location>
        <begin position="65"/>
        <end position="127"/>
    </location>
</feature>
<gene>
    <name evidence="4" type="ORF">A9K58_10445</name>
</gene>
<dbReference type="InterPro" id="IPR016047">
    <property type="entry name" value="M23ase_b-sheet_dom"/>
</dbReference>
<dbReference type="Pfam" id="PF01471">
    <property type="entry name" value="PG_binding_1"/>
    <property type="match status" value="2"/>
</dbReference>
<dbReference type="InterPro" id="IPR002477">
    <property type="entry name" value="Peptidoglycan-bd-like"/>
</dbReference>
<dbReference type="InterPro" id="IPR011055">
    <property type="entry name" value="Dup_hybrid_motif"/>
</dbReference>
<dbReference type="Gene3D" id="1.10.101.10">
    <property type="entry name" value="PGBD-like superfamily/PGBD"/>
    <property type="match status" value="2"/>
</dbReference>
<evidence type="ECO:0000313" key="5">
    <source>
        <dbReference type="Proteomes" id="UP000092256"/>
    </source>
</evidence>
<dbReference type="PANTHER" id="PTHR21666">
    <property type="entry name" value="PEPTIDASE-RELATED"/>
    <property type="match status" value="1"/>
</dbReference>
<feature type="compositionally biased region" description="Low complexity" evidence="1">
    <location>
        <begin position="428"/>
        <end position="453"/>
    </location>
</feature>
<name>A0A1A6XWD1_STEMA</name>
<feature type="region of interest" description="Disordered" evidence="1">
    <location>
        <begin position="423"/>
        <end position="453"/>
    </location>
</feature>
<protein>
    <recommendedName>
        <fullName evidence="6">Peptidoglycan DD-metalloendopeptidase family protein</fullName>
    </recommendedName>
</protein>
<feature type="domain" description="M23ase beta-sheet core" evidence="3">
    <location>
        <begin position="185"/>
        <end position="282"/>
    </location>
</feature>
<feature type="region of interest" description="Disordered" evidence="1">
    <location>
        <begin position="372"/>
        <end position="392"/>
    </location>
</feature>